<evidence type="ECO:0000256" key="3">
    <source>
        <dbReference type="ARBA" id="ARBA00022884"/>
    </source>
</evidence>
<dbReference type="FunFam" id="3.90.930.12:FF:000001">
    <property type="entry name" value="50S ribosomal protein L6"/>
    <property type="match status" value="1"/>
</dbReference>
<dbReference type="InterPro" id="IPR000702">
    <property type="entry name" value="Ribosomal_uL6-like"/>
</dbReference>
<dbReference type="STRING" id="142842.SAMN02745118_02426"/>
<dbReference type="InterPro" id="IPR019906">
    <property type="entry name" value="Ribosomal_uL6_bac-type"/>
</dbReference>
<comment type="subunit">
    <text evidence="6">Part of the 50S ribosomal subunit.</text>
</comment>
<evidence type="ECO:0000256" key="6">
    <source>
        <dbReference type="HAMAP-Rule" id="MF_01365"/>
    </source>
</evidence>
<dbReference type="PANTHER" id="PTHR11655">
    <property type="entry name" value="60S/50S RIBOSOMAL PROTEIN L6/L9"/>
    <property type="match status" value="1"/>
</dbReference>
<evidence type="ECO:0000256" key="8">
    <source>
        <dbReference type="RuleBase" id="RU003870"/>
    </source>
</evidence>
<dbReference type="EMBL" id="FUWM01000024">
    <property type="protein sequence ID" value="SJZ98729.1"/>
    <property type="molecule type" value="Genomic_DNA"/>
</dbReference>
<dbReference type="GO" id="GO:0002181">
    <property type="term" value="P:cytoplasmic translation"/>
    <property type="evidence" value="ECO:0007669"/>
    <property type="project" value="TreeGrafter"/>
</dbReference>
<evidence type="ECO:0000259" key="9">
    <source>
        <dbReference type="Pfam" id="PF00347"/>
    </source>
</evidence>
<keyword evidence="5 6" id="KW-0687">Ribonucleoprotein</keyword>
<feature type="domain" description="Large ribosomal subunit protein uL6 alpha-beta" evidence="9">
    <location>
        <begin position="91"/>
        <end position="164"/>
    </location>
</feature>
<dbReference type="Proteomes" id="UP000190625">
    <property type="component" value="Unassembled WGS sequence"/>
</dbReference>
<protein>
    <recommendedName>
        <fullName evidence="6">Large ribosomal subunit protein uL6</fullName>
    </recommendedName>
</protein>
<comment type="similarity">
    <text evidence="1 6 7">Belongs to the universal ribosomal protein uL6 family.</text>
</comment>
<dbReference type="InterPro" id="IPR020040">
    <property type="entry name" value="Ribosomal_uL6_a/b-dom"/>
</dbReference>
<gene>
    <name evidence="6" type="primary">rplF</name>
    <name evidence="10" type="ORF">SAMN02745118_02426</name>
</gene>
<dbReference type="SUPFAM" id="SSF56053">
    <property type="entry name" value="Ribosomal protein L6"/>
    <property type="match status" value="2"/>
</dbReference>
<dbReference type="GO" id="GO:0019843">
    <property type="term" value="F:rRNA binding"/>
    <property type="evidence" value="ECO:0007669"/>
    <property type="project" value="UniProtKB-UniRule"/>
</dbReference>
<evidence type="ECO:0000256" key="4">
    <source>
        <dbReference type="ARBA" id="ARBA00022980"/>
    </source>
</evidence>
<name>A0A1T4Q4R2_9FIRM</name>
<evidence type="ECO:0000256" key="1">
    <source>
        <dbReference type="ARBA" id="ARBA00009356"/>
    </source>
</evidence>
<dbReference type="AlphaFoldDB" id="A0A1T4Q4R2"/>
<evidence type="ECO:0000256" key="5">
    <source>
        <dbReference type="ARBA" id="ARBA00023274"/>
    </source>
</evidence>
<evidence type="ECO:0000313" key="11">
    <source>
        <dbReference type="Proteomes" id="UP000190625"/>
    </source>
</evidence>
<dbReference type="GO" id="GO:0003735">
    <property type="term" value="F:structural constituent of ribosome"/>
    <property type="evidence" value="ECO:0007669"/>
    <property type="project" value="UniProtKB-UniRule"/>
</dbReference>
<evidence type="ECO:0000313" key="10">
    <source>
        <dbReference type="EMBL" id="SJZ98729.1"/>
    </source>
</evidence>
<dbReference type="RefSeq" id="WP_078810856.1">
    <property type="nucleotide sequence ID" value="NZ_FUWM01000024.1"/>
</dbReference>
<dbReference type="FunFam" id="3.90.930.12:FF:000002">
    <property type="entry name" value="50S ribosomal protein L6"/>
    <property type="match status" value="1"/>
</dbReference>
<dbReference type="InterPro" id="IPR036789">
    <property type="entry name" value="Ribosomal_uL6-like_a/b-dom_sf"/>
</dbReference>
<dbReference type="Pfam" id="PF00347">
    <property type="entry name" value="Ribosomal_L6"/>
    <property type="match status" value="2"/>
</dbReference>
<proteinExistence type="inferred from homology"/>
<comment type="function">
    <text evidence="6 8">This protein binds to the 23S rRNA, and is important in its secondary structure. It is located near the subunit interface in the base of the L7/L12 stalk, and near the tRNA binding site of the peptidyltransferase center.</text>
</comment>
<evidence type="ECO:0000256" key="2">
    <source>
        <dbReference type="ARBA" id="ARBA00022730"/>
    </source>
</evidence>
<dbReference type="PANTHER" id="PTHR11655:SF14">
    <property type="entry name" value="LARGE RIBOSOMAL SUBUNIT PROTEIN UL6M"/>
    <property type="match status" value="1"/>
</dbReference>
<keyword evidence="4 6" id="KW-0689">Ribosomal protein</keyword>
<keyword evidence="11" id="KW-1185">Reference proteome</keyword>
<keyword evidence="2 6" id="KW-0699">rRNA-binding</keyword>
<accession>A0A1T4Q4R2</accession>
<sequence length="177" mass="19473">MSRVGHLPVEIPEKIEVTVEDNVVTIKGPKGELSQEINEHLDISLEDNTITINRSTNSRDDKCVHGLSRSLVINMIEGVINGFEKKLELNGVGYRVQKQGSNLELKVGYSHPVVIEPAEGIELNVEGNDKIIVSGIDKQKVGETAANIRAVRPPEPYNGKGIKYIDEHISRKEGKTG</sequence>
<feature type="domain" description="Large ribosomal subunit protein uL6 alpha-beta" evidence="9">
    <location>
        <begin position="11"/>
        <end position="82"/>
    </location>
</feature>
<dbReference type="Gene3D" id="3.90.930.12">
    <property type="entry name" value="Ribosomal protein L6, alpha-beta domain"/>
    <property type="match status" value="2"/>
</dbReference>
<dbReference type="GO" id="GO:0022625">
    <property type="term" value="C:cytosolic large ribosomal subunit"/>
    <property type="evidence" value="ECO:0007669"/>
    <property type="project" value="UniProtKB-UniRule"/>
</dbReference>
<keyword evidence="3 6" id="KW-0694">RNA-binding</keyword>
<dbReference type="PIRSF" id="PIRSF002162">
    <property type="entry name" value="Ribosomal_L6"/>
    <property type="match status" value="1"/>
</dbReference>
<dbReference type="NCBIfam" id="TIGR03654">
    <property type="entry name" value="L6_bact"/>
    <property type="match status" value="1"/>
</dbReference>
<dbReference type="HAMAP" id="MF_01365_B">
    <property type="entry name" value="Ribosomal_uL6_B"/>
    <property type="match status" value="1"/>
</dbReference>
<evidence type="ECO:0000256" key="7">
    <source>
        <dbReference type="RuleBase" id="RU003869"/>
    </source>
</evidence>
<reference evidence="11" key="1">
    <citation type="submission" date="2017-02" db="EMBL/GenBank/DDBJ databases">
        <authorList>
            <person name="Varghese N."/>
            <person name="Submissions S."/>
        </authorList>
    </citation>
    <scope>NUCLEOTIDE SEQUENCE [LARGE SCALE GENOMIC DNA]</scope>
    <source>
        <strain evidence="11">ATCC BAA-73</strain>
    </source>
</reference>
<dbReference type="PRINTS" id="PR00059">
    <property type="entry name" value="RIBOSOMALL6"/>
</dbReference>
<dbReference type="OrthoDB" id="9805007at2"/>
<organism evidence="10 11">
    <name type="scientific">Selenihalanaerobacter shriftii</name>
    <dbReference type="NCBI Taxonomy" id="142842"/>
    <lineage>
        <taxon>Bacteria</taxon>
        <taxon>Bacillati</taxon>
        <taxon>Bacillota</taxon>
        <taxon>Clostridia</taxon>
        <taxon>Halanaerobiales</taxon>
        <taxon>Halobacteroidaceae</taxon>
        <taxon>Selenihalanaerobacter</taxon>
    </lineage>
</organism>